<dbReference type="FunFam" id="3.40.50.300:FF:000218">
    <property type="entry name" value="Multidrug ABC transporter ATP-binding protein"/>
    <property type="match status" value="1"/>
</dbReference>
<dbReference type="InterPro" id="IPR036640">
    <property type="entry name" value="ABC1_TM_sf"/>
</dbReference>
<dbReference type="PROSITE" id="PS50929">
    <property type="entry name" value="ABC_TM1F"/>
    <property type="match status" value="1"/>
</dbReference>
<dbReference type="InterPro" id="IPR011527">
    <property type="entry name" value="ABC1_TM_dom"/>
</dbReference>
<dbReference type="eggNOG" id="COG1132">
    <property type="taxonomic scope" value="Bacteria"/>
</dbReference>
<dbReference type="PANTHER" id="PTHR43394:SF1">
    <property type="entry name" value="ATP-BINDING CASSETTE SUB-FAMILY B MEMBER 10, MITOCHONDRIAL"/>
    <property type="match status" value="1"/>
</dbReference>
<feature type="transmembrane region" description="Helical" evidence="7">
    <location>
        <begin position="135"/>
        <end position="152"/>
    </location>
</feature>
<keyword evidence="2 7" id="KW-0812">Transmembrane</keyword>
<evidence type="ECO:0000256" key="1">
    <source>
        <dbReference type="ARBA" id="ARBA00004651"/>
    </source>
</evidence>
<gene>
    <name evidence="10" type="ORF">CAAU_1549</name>
</gene>
<accession>I7KUM5</accession>
<keyword evidence="3" id="KW-0547">Nucleotide-binding</keyword>
<dbReference type="GO" id="GO:0015421">
    <property type="term" value="F:ABC-type oligopeptide transporter activity"/>
    <property type="evidence" value="ECO:0007669"/>
    <property type="project" value="TreeGrafter"/>
</dbReference>
<dbReference type="STRING" id="857293.CAAU_1549"/>
<dbReference type="GO" id="GO:0005524">
    <property type="term" value="F:ATP binding"/>
    <property type="evidence" value="ECO:0007669"/>
    <property type="project" value="UniProtKB-KW"/>
</dbReference>
<evidence type="ECO:0000313" key="11">
    <source>
        <dbReference type="Proteomes" id="UP000007652"/>
    </source>
</evidence>
<evidence type="ECO:0000256" key="6">
    <source>
        <dbReference type="ARBA" id="ARBA00023136"/>
    </source>
</evidence>
<feature type="transmembrane region" description="Helical" evidence="7">
    <location>
        <begin position="246"/>
        <end position="264"/>
    </location>
</feature>
<reference evidence="10 11" key="1">
    <citation type="journal article" date="2011" name="J. Bacteriol.">
        <title>Draft genome sequence of Caloramator australicus strain RC3T, a thermoanaerobe from the Great Artesian Basin of Australia.</title>
        <authorList>
            <person name="Ogg C.D."/>
            <person name="Patel B.K.C."/>
        </authorList>
    </citation>
    <scope>NUCLEOTIDE SEQUENCE [LARGE SCALE GENOMIC DNA]</scope>
    <source>
        <strain evidence="10 11">RC3</strain>
    </source>
</reference>
<keyword evidence="5 7" id="KW-1133">Transmembrane helix</keyword>
<dbReference type="InterPro" id="IPR017871">
    <property type="entry name" value="ABC_transporter-like_CS"/>
</dbReference>
<dbReference type="CDD" id="cd03251">
    <property type="entry name" value="ABCC_MsbA"/>
    <property type="match status" value="1"/>
</dbReference>
<feature type="domain" description="ABC transporter" evidence="8">
    <location>
        <begin position="333"/>
        <end position="567"/>
    </location>
</feature>
<dbReference type="PROSITE" id="PS50893">
    <property type="entry name" value="ABC_TRANSPORTER_2"/>
    <property type="match status" value="1"/>
</dbReference>
<feature type="transmembrane region" description="Helical" evidence="7">
    <location>
        <begin position="12"/>
        <end position="34"/>
    </location>
</feature>
<dbReference type="PANTHER" id="PTHR43394">
    <property type="entry name" value="ATP-DEPENDENT PERMEASE MDL1, MITOCHONDRIAL"/>
    <property type="match status" value="1"/>
</dbReference>
<dbReference type="Proteomes" id="UP000007652">
    <property type="component" value="Unassembled WGS sequence"/>
</dbReference>
<dbReference type="Gene3D" id="3.40.50.300">
    <property type="entry name" value="P-loop containing nucleotide triphosphate hydrolases"/>
    <property type="match status" value="1"/>
</dbReference>
<evidence type="ECO:0000313" key="10">
    <source>
        <dbReference type="EMBL" id="CCJ33633.1"/>
    </source>
</evidence>
<dbReference type="Pfam" id="PF00664">
    <property type="entry name" value="ABC_membrane"/>
    <property type="match status" value="1"/>
</dbReference>
<evidence type="ECO:0000256" key="3">
    <source>
        <dbReference type="ARBA" id="ARBA00022741"/>
    </source>
</evidence>
<keyword evidence="6 7" id="KW-0472">Membrane</keyword>
<dbReference type="RefSeq" id="WP_008908897.1">
    <property type="nucleotide sequence ID" value="NZ_CAKP01000082.1"/>
</dbReference>
<evidence type="ECO:0000256" key="2">
    <source>
        <dbReference type="ARBA" id="ARBA00022692"/>
    </source>
</evidence>
<dbReference type="GO" id="GO:0005886">
    <property type="term" value="C:plasma membrane"/>
    <property type="evidence" value="ECO:0007669"/>
    <property type="project" value="UniProtKB-SubCell"/>
</dbReference>
<dbReference type="InterPro" id="IPR003439">
    <property type="entry name" value="ABC_transporter-like_ATP-bd"/>
</dbReference>
<organism evidence="10 11">
    <name type="scientific">Caloramator australicus RC3</name>
    <dbReference type="NCBI Taxonomy" id="857293"/>
    <lineage>
        <taxon>Bacteria</taxon>
        <taxon>Bacillati</taxon>
        <taxon>Bacillota</taxon>
        <taxon>Clostridia</taxon>
        <taxon>Eubacteriales</taxon>
        <taxon>Clostridiaceae</taxon>
        <taxon>Caloramator</taxon>
    </lineage>
</organism>
<dbReference type="OrthoDB" id="9762778at2"/>
<comment type="subcellular location">
    <subcellularLocation>
        <location evidence="1">Cell membrane</location>
        <topology evidence="1">Multi-pass membrane protein</topology>
    </subcellularLocation>
</comment>
<evidence type="ECO:0000259" key="9">
    <source>
        <dbReference type="PROSITE" id="PS50929"/>
    </source>
</evidence>
<dbReference type="EMBL" id="CAKP01000082">
    <property type="protein sequence ID" value="CCJ33633.1"/>
    <property type="molecule type" value="Genomic_DNA"/>
</dbReference>
<dbReference type="GO" id="GO:0016887">
    <property type="term" value="F:ATP hydrolysis activity"/>
    <property type="evidence" value="ECO:0007669"/>
    <property type="project" value="InterPro"/>
</dbReference>
<dbReference type="Gene3D" id="1.20.1560.10">
    <property type="entry name" value="ABC transporter type 1, transmembrane domain"/>
    <property type="match status" value="1"/>
</dbReference>
<proteinExistence type="predicted"/>
<keyword evidence="4 10" id="KW-0067">ATP-binding</keyword>
<dbReference type="InterPro" id="IPR027417">
    <property type="entry name" value="P-loop_NTPase"/>
</dbReference>
<dbReference type="InterPro" id="IPR003593">
    <property type="entry name" value="AAA+_ATPase"/>
</dbReference>
<feature type="domain" description="ABC transmembrane type-1" evidence="9">
    <location>
        <begin position="17"/>
        <end position="299"/>
    </location>
</feature>
<dbReference type="SUPFAM" id="SSF90123">
    <property type="entry name" value="ABC transporter transmembrane region"/>
    <property type="match status" value="1"/>
</dbReference>
<dbReference type="InterPro" id="IPR039421">
    <property type="entry name" value="Type_1_exporter"/>
</dbReference>
<evidence type="ECO:0000259" key="8">
    <source>
        <dbReference type="PROSITE" id="PS50893"/>
    </source>
</evidence>
<protein>
    <submittedName>
        <fullName evidence="10">Lipid A export ATP-binding/permease protein MsbA</fullName>
    </submittedName>
</protein>
<sequence>MLKRFAKYYKPHLALFIFDISCALFVTITDLIYPLLTRRLINIIIPTKNMIMILKFSLLLFLIYSFKMLMEYFVGYYGHVLGVRIEYDMRKEIFSHIQKLSFSYFDNTKTGQIMSRIVNDLREISELAHHGPEDIFLSVILLIGTFFVLLNINVKLTLVSFTIIPFMIYFMIKFNNKFESVFMEQRRIIADINSRIEDSISGIRVVKSFTNEEYEIKKFDEGNLRFKNQRTKAVRYIGIFDSVNNYFANIAVLITLTFGGLMVSKGEINVGDLVAFMLYIGQFLRPLTIILRFTEDFQNGMSGFKRFIEIIDMKPDIEDKEGAIELEKVKGDIEFIDVKFSYDDKRTVLSNINFKIKSGETVAIVGPSGSGKTTLCNLIPRFYEIDEGRITIDGIDIKYIALKSLRRNIGIVQQDVFLFAGTIRENIAYGKLDATFEEIVEAAKAANAHDFIMQLPNGYDTYIGERGVKLSGGQKQRISIARMFLKNPPILILDEATSSLDNESEAIIQKSIEDLAKNRTTLIIAHRLATVKNADRIIVLTENGIEEEGSHHELLRKKGKYYSLYVNQFDIA</sequence>
<dbReference type="SMART" id="SM00382">
    <property type="entry name" value="AAA"/>
    <property type="match status" value="1"/>
</dbReference>
<evidence type="ECO:0000256" key="7">
    <source>
        <dbReference type="SAM" id="Phobius"/>
    </source>
</evidence>
<name>I7KUM5_9CLOT</name>
<dbReference type="AlphaFoldDB" id="I7KUM5"/>
<dbReference type="SUPFAM" id="SSF52540">
    <property type="entry name" value="P-loop containing nucleoside triphosphate hydrolases"/>
    <property type="match status" value="1"/>
</dbReference>
<evidence type="ECO:0000256" key="5">
    <source>
        <dbReference type="ARBA" id="ARBA00022989"/>
    </source>
</evidence>
<dbReference type="PROSITE" id="PS00211">
    <property type="entry name" value="ABC_TRANSPORTER_1"/>
    <property type="match status" value="1"/>
</dbReference>
<evidence type="ECO:0000256" key="4">
    <source>
        <dbReference type="ARBA" id="ARBA00022840"/>
    </source>
</evidence>
<dbReference type="CDD" id="cd18549">
    <property type="entry name" value="ABC_6TM_YwjA_like"/>
    <property type="match status" value="1"/>
</dbReference>
<comment type="caution">
    <text evidence="10">The sequence shown here is derived from an EMBL/GenBank/DDBJ whole genome shotgun (WGS) entry which is preliminary data.</text>
</comment>
<keyword evidence="11" id="KW-1185">Reference proteome</keyword>
<dbReference type="Pfam" id="PF00005">
    <property type="entry name" value="ABC_tran"/>
    <property type="match status" value="1"/>
</dbReference>